<proteinExistence type="predicted"/>
<protein>
    <submittedName>
        <fullName evidence="1">Bacteriocin immunity protein</fullName>
    </submittedName>
</protein>
<dbReference type="InterPro" id="IPR053739">
    <property type="entry name" value="Bact_Immunity_Domain_sf"/>
</dbReference>
<sequence>MSDLKWYAGGAERKKEAMKLIESLMAELPNEAHLEPLRKMLVSYHEELMKEQSAIPYILSRFNIEVSKVLLDHGITLSEKPAEQLKELSRLSNIRYGY</sequence>
<dbReference type="GeneID" id="60872547"/>
<name>A0A1Y4R4U9_9ENTE</name>
<dbReference type="EMBL" id="NFLC01000002">
    <property type="protein sequence ID" value="OUQ11543.1"/>
    <property type="molecule type" value="Genomic_DNA"/>
</dbReference>
<comment type="caution">
    <text evidence="1">The sequence shown here is derived from an EMBL/GenBank/DDBJ whole genome shotgun (WGS) entry which is preliminary data.</text>
</comment>
<accession>A0A1Y4R4U9</accession>
<organism evidence="1 2">
    <name type="scientific">Enterococcus cecorum</name>
    <dbReference type="NCBI Taxonomy" id="44008"/>
    <lineage>
        <taxon>Bacteria</taxon>
        <taxon>Bacillati</taxon>
        <taxon>Bacillota</taxon>
        <taxon>Bacilli</taxon>
        <taxon>Lactobacillales</taxon>
        <taxon>Enterococcaceae</taxon>
        <taxon>Enterococcus</taxon>
    </lineage>
</organism>
<reference evidence="2" key="1">
    <citation type="submission" date="2017-04" db="EMBL/GenBank/DDBJ databases">
        <title>Function of individual gut microbiota members based on whole genome sequencing of pure cultures obtained from chicken caecum.</title>
        <authorList>
            <person name="Medvecky M."/>
            <person name="Cejkova D."/>
            <person name="Polansky O."/>
            <person name="Karasova D."/>
            <person name="Kubasova T."/>
            <person name="Cizek A."/>
            <person name="Rychlik I."/>
        </authorList>
    </citation>
    <scope>NUCLEOTIDE SEQUENCE [LARGE SCALE GENOMIC DNA]</scope>
    <source>
        <strain evidence="2">An144</strain>
    </source>
</reference>
<evidence type="ECO:0000313" key="1">
    <source>
        <dbReference type="EMBL" id="OUQ11543.1"/>
    </source>
</evidence>
<dbReference type="RefSeq" id="WP_016250828.1">
    <property type="nucleotide sequence ID" value="NZ_JAXOGD010000012.1"/>
</dbReference>
<evidence type="ECO:0000313" key="2">
    <source>
        <dbReference type="Proteomes" id="UP000196074"/>
    </source>
</evidence>
<dbReference type="Proteomes" id="UP000196074">
    <property type="component" value="Unassembled WGS sequence"/>
</dbReference>
<dbReference type="InterPro" id="IPR015046">
    <property type="entry name" value="LciA_Immunity-like"/>
</dbReference>
<gene>
    <name evidence="1" type="ORF">B5E88_01405</name>
</gene>
<dbReference type="Pfam" id="PF08951">
    <property type="entry name" value="EntA_Immun"/>
    <property type="match status" value="1"/>
</dbReference>
<dbReference type="AlphaFoldDB" id="A0A1Y4R4U9"/>
<dbReference type="Gene3D" id="1.20.1440.140">
    <property type="match status" value="1"/>
</dbReference>